<sequence length="305" mass="33326">MENLLEKIVKDNRSLTKEGKVATYIPELANGNGSALGICVITKDKEIFQAGDFETKFTIQSISKIVSLMYAIKYTGIDTVFKKVSAEPTAYGFNSIVNLEVKNYNKPLNPMINAGAIAVASMLKGTTSNEKFENVLNFIRQICNNNEIQLNEKVYLSEKRTGHRNRSLAHFMRSTNVIEGDVEEILDVYFKLCSIEVTCKDIASIAAMLALDGVLWHNDERIIESHIAKMVKAIMMTCGMYDASGEYAVKVGIPSKSGVGGGILATVPNKMGIGVVGPALDEKGNSIAGIEVLDQLSKELNLSIF</sequence>
<evidence type="ECO:0000256" key="3">
    <source>
        <dbReference type="ARBA" id="ARBA00012918"/>
    </source>
</evidence>
<feature type="binding site" evidence="6">
    <location>
        <position position="61"/>
    </location>
    <ligand>
        <name>substrate</name>
    </ligand>
</feature>
<name>A0A267MME6_9FIRM</name>
<feature type="binding site" evidence="6">
    <location>
        <position position="113"/>
    </location>
    <ligand>
        <name>substrate</name>
    </ligand>
</feature>
<dbReference type="HAMAP" id="MF_00313">
    <property type="entry name" value="Glutaminase"/>
    <property type="match status" value="1"/>
</dbReference>
<keyword evidence="4 6" id="KW-0378">Hydrolase</keyword>
<dbReference type="RefSeq" id="WP_095132820.1">
    <property type="nucleotide sequence ID" value="NZ_NIBG01000005.1"/>
</dbReference>
<evidence type="ECO:0000256" key="1">
    <source>
        <dbReference type="ARBA" id="ARBA00011076"/>
    </source>
</evidence>
<evidence type="ECO:0000256" key="5">
    <source>
        <dbReference type="ARBA" id="ARBA00049534"/>
    </source>
</evidence>
<feature type="binding site" evidence="6">
    <location>
        <position position="241"/>
    </location>
    <ligand>
        <name>substrate</name>
    </ligand>
</feature>
<comment type="caution">
    <text evidence="7">The sequence shown here is derived from an EMBL/GenBank/DDBJ whole genome shotgun (WGS) entry which is preliminary data.</text>
</comment>
<dbReference type="GO" id="GO:0006537">
    <property type="term" value="P:glutamate biosynthetic process"/>
    <property type="evidence" value="ECO:0007669"/>
    <property type="project" value="TreeGrafter"/>
</dbReference>
<feature type="binding site" evidence="6">
    <location>
        <position position="259"/>
    </location>
    <ligand>
        <name>substrate</name>
    </ligand>
</feature>
<dbReference type="PANTHER" id="PTHR12544">
    <property type="entry name" value="GLUTAMINASE"/>
    <property type="match status" value="1"/>
</dbReference>
<dbReference type="FunFam" id="3.40.710.10:FF:000005">
    <property type="entry name" value="Glutaminase"/>
    <property type="match status" value="1"/>
</dbReference>
<evidence type="ECO:0000256" key="2">
    <source>
        <dbReference type="ARBA" id="ARBA00011881"/>
    </source>
</evidence>
<feature type="binding site" evidence="6">
    <location>
        <position position="189"/>
    </location>
    <ligand>
        <name>substrate</name>
    </ligand>
</feature>
<comment type="subunit">
    <text evidence="2 6">Homotetramer.</text>
</comment>
<comment type="similarity">
    <text evidence="1 6">Belongs to the glutaminase family.</text>
</comment>
<dbReference type="SUPFAM" id="SSF56601">
    <property type="entry name" value="beta-lactamase/transpeptidase-like"/>
    <property type="match status" value="1"/>
</dbReference>
<dbReference type="GO" id="GO:0006543">
    <property type="term" value="P:L-glutamine catabolic process"/>
    <property type="evidence" value="ECO:0007669"/>
    <property type="project" value="TreeGrafter"/>
</dbReference>
<dbReference type="Pfam" id="PF04960">
    <property type="entry name" value="Glutaminase"/>
    <property type="match status" value="1"/>
</dbReference>
<feature type="binding site" evidence="6">
    <location>
        <position position="158"/>
    </location>
    <ligand>
        <name>substrate</name>
    </ligand>
</feature>
<reference evidence="7 8" key="1">
    <citation type="submission" date="2017-06" db="EMBL/GenBank/DDBJ databases">
        <title>Draft genome sequence of anaerobic fermentative bacterium Anaeromicrobium sediminis DY2726D isolated from West Pacific Ocean sediments.</title>
        <authorList>
            <person name="Zeng X."/>
        </authorList>
    </citation>
    <scope>NUCLEOTIDE SEQUENCE [LARGE SCALE GENOMIC DNA]</scope>
    <source>
        <strain evidence="7 8">DY2726D</strain>
    </source>
</reference>
<keyword evidence="6" id="KW-0007">Acetylation</keyword>
<feature type="binding site" evidence="6">
    <location>
        <position position="165"/>
    </location>
    <ligand>
        <name>substrate</name>
    </ligand>
</feature>
<dbReference type="InterPro" id="IPR012338">
    <property type="entry name" value="Beta-lactam/transpept-like"/>
</dbReference>
<protein>
    <recommendedName>
        <fullName evidence="3 6">Glutaminase</fullName>
        <ecNumber evidence="3 6">3.5.1.2</ecNumber>
    </recommendedName>
</protein>
<dbReference type="EC" id="3.5.1.2" evidence="3 6"/>
<comment type="catalytic activity">
    <reaction evidence="5 6">
        <text>L-glutamine + H2O = L-glutamate + NH4(+)</text>
        <dbReference type="Rhea" id="RHEA:15889"/>
        <dbReference type="ChEBI" id="CHEBI:15377"/>
        <dbReference type="ChEBI" id="CHEBI:28938"/>
        <dbReference type="ChEBI" id="CHEBI:29985"/>
        <dbReference type="ChEBI" id="CHEBI:58359"/>
        <dbReference type="EC" id="3.5.1.2"/>
    </reaction>
</comment>
<dbReference type="GO" id="GO:0004359">
    <property type="term" value="F:glutaminase activity"/>
    <property type="evidence" value="ECO:0007669"/>
    <property type="project" value="UniProtKB-UniRule"/>
</dbReference>
<dbReference type="PANTHER" id="PTHR12544:SF29">
    <property type="entry name" value="GLUTAMINASE"/>
    <property type="match status" value="1"/>
</dbReference>
<accession>A0A267MME6</accession>
<evidence type="ECO:0000313" key="8">
    <source>
        <dbReference type="Proteomes" id="UP000216024"/>
    </source>
</evidence>
<gene>
    <name evidence="6 7" type="primary">glsA</name>
    <name evidence="7" type="ORF">CCE28_08175</name>
</gene>
<dbReference type="InterPro" id="IPR015868">
    <property type="entry name" value="Glutaminase"/>
</dbReference>
<organism evidence="7 8">
    <name type="scientific">Anaeromicrobium sediminis</name>
    <dbReference type="NCBI Taxonomy" id="1478221"/>
    <lineage>
        <taxon>Bacteria</taxon>
        <taxon>Bacillati</taxon>
        <taxon>Bacillota</taxon>
        <taxon>Clostridia</taxon>
        <taxon>Peptostreptococcales</taxon>
        <taxon>Thermotaleaceae</taxon>
        <taxon>Anaeromicrobium</taxon>
    </lineage>
</organism>
<dbReference type="Proteomes" id="UP000216024">
    <property type="component" value="Unassembled WGS sequence"/>
</dbReference>
<evidence type="ECO:0000313" key="7">
    <source>
        <dbReference type="EMBL" id="PAB59920.1"/>
    </source>
</evidence>
<keyword evidence="8" id="KW-1185">Reference proteome</keyword>
<dbReference type="AlphaFoldDB" id="A0A267MME6"/>
<dbReference type="NCBIfam" id="TIGR03814">
    <property type="entry name" value="Gln_ase"/>
    <property type="match status" value="1"/>
</dbReference>
<dbReference type="OrthoDB" id="9788822at2"/>
<evidence type="ECO:0000256" key="4">
    <source>
        <dbReference type="ARBA" id="ARBA00022801"/>
    </source>
</evidence>
<dbReference type="Gene3D" id="3.40.710.10">
    <property type="entry name" value="DD-peptidase/beta-lactamase superfamily"/>
    <property type="match status" value="1"/>
</dbReference>
<proteinExistence type="inferred from homology"/>
<evidence type="ECO:0000256" key="6">
    <source>
        <dbReference type="HAMAP-Rule" id="MF_00313"/>
    </source>
</evidence>
<dbReference type="EMBL" id="NIBG01000005">
    <property type="protein sequence ID" value="PAB59920.1"/>
    <property type="molecule type" value="Genomic_DNA"/>
</dbReference>